<accession>A0A7R7WBV0</accession>
<feature type="chain" id="PRO_5031076546" evidence="1">
    <location>
        <begin position="22"/>
        <end position="143"/>
    </location>
</feature>
<evidence type="ECO:0000256" key="1">
    <source>
        <dbReference type="SAM" id="SignalP"/>
    </source>
</evidence>
<dbReference type="KEGG" id="aluc:AKAW2_50432S"/>
<dbReference type="Proteomes" id="UP000661280">
    <property type="component" value="Chromosome 5"/>
</dbReference>
<dbReference type="AlphaFoldDB" id="A0A7R7WBV0"/>
<keyword evidence="1" id="KW-0732">Signal</keyword>
<keyword evidence="3" id="KW-1185">Reference proteome</keyword>
<reference evidence="2" key="1">
    <citation type="submission" date="2021-01" db="EMBL/GenBank/DDBJ databases">
        <authorList>
            <consortium name="Aspergillus luchuensis mut. kawachii IFO 4304 genome sequencing consortium"/>
            <person name="Kazuki M."/>
            <person name="Futagami T."/>
        </authorList>
    </citation>
    <scope>NUCLEOTIDE SEQUENCE</scope>
    <source>
        <strain evidence="2">IFO 4308</strain>
    </source>
</reference>
<dbReference type="GeneID" id="64961412"/>
<feature type="signal peptide" evidence="1">
    <location>
        <begin position="1"/>
        <end position="21"/>
    </location>
</feature>
<organism evidence="2 3">
    <name type="scientific">Aspergillus kawachii</name>
    <name type="common">White koji mold</name>
    <name type="synonym">Aspergillus awamori var. kawachi</name>
    <dbReference type="NCBI Taxonomy" id="1069201"/>
    <lineage>
        <taxon>Eukaryota</taxon>
        <taxon>Fungi</taxon>
        <taxon>Dikarya</taxon>
        <taxon>Ascomycota</taxon>
        <taxon>Pezizomycotina</taxon>
        <taxon>Eurotiomycetes</taxon>
        <taxon>Eurotiomycetidae</taxon>
        <taxon>Eurotiales</taxon>
        <taxon>Aspergillaceae</taxon>
        <taxon>Aspergillus</taxon>
        <taxon>Aspergillus subgen. Circumdati</taxon>
    </lineage>
</organism>
<name>A0A7R7WBV0_ASPKA</name>
<evidence type="ECO:0000313" key="2">
    <source>
        <dbReference type="EMBL" id="BCS00091.1"/>
    </source>
</evidence>
<dbReference type="RefSeq" id="XP_041543853.1">
    <property type="nucleotide sequence ID" value="XM_041690250.1"/>
</dbReference>
<proteinExistence type="predicted"/>
<dbReference type="EMBL" id="AP024429">
    <property type="protein sequence ID" value="BCS00091.1"/>
    <property type="molecule type" value="Genomic_DNA"/>
</dbReference>
<protein>
    <submittedName>
        <fullName evidence="2">Uncharacterized protein</fullName>
    </submittedName>
</protein>
<gene>
    <name evidence="2" type="ORF">AKAW2_50432S</name>
</gene>
<sequence length="143" mass="15495">MTLLHKVRSIFLATSAASALATESDGIAANGLQNIHDSPCRTPCFVLSVPYAKCANRGGRDASTPPPSPNPAASPWEIVEQIGANAQPCYHVQRQLRCPMVGEITGSELWFEVYKISEAELVKLESGRHLLHVWKTAAADIDK</sequence>
<reference evidence="2" key="2">
    <citation type="submission" date="2021-02" db="EMBL/GenBank/DDBJ databases">
        <title>Aspergillus luchuensis mut. kawachii IFO 4304 genome sequence.</title>
        <authorList>
            <person name="Mori K."/>
            <person name="Kadooka C."/>
            <person name="Goto M."/>
            <person name="Futagami T."/>
        </authorList>
    </citation>
    <scope>NUCLEOTIDE SEQUENCE</scope>
    <source>
        <strain evidence="2">IFO 4308</strain>
    </source>
</reference>
<evidence type="ECO:0000313" key="3">
    <source>
        <dbReference type="Proteomes" id="UP000661280"/>
    </source>
</evidence>